<accession>A0A831LIG8</accession>
<protein>
    <submittedName>
        <fullName evidence="1">Uncharacterized protein</fullName>
    </submittedName>
</protein>
<dbReference type="SUPFAM" id="SSF51569">
    <property type="entry name" value="Aldolase"/>
    <property type="match status" value="1"/>
</dbReference>
<sequence>MGIPVEAELGKVPYQGISKAEKNEFLTKPEKVNNFVNETNVDSLAIAVGSIHSQCANQSRCY</sequence>
<comment type="caution">
    <text evidence="1">The sequence shown here is derived from an EMBL/GenBank/DDBJ whole genome shotgun (WGS) entry which is preliminary data.</text>
</comment>
<name>A0A831LIG8_9BACT</name>
<gene>
    <name evidence="1" type="ORF">ENN90_12115</name>
</gene>
<reference evidence="1" key="1">
    <citation type="journal article" date="2020" name="mSystems">
        <title>Genome- and Community-Level Interaction Insights into Carbon Utilization and Element Cycling Functions of Hydrothermarchaeota in Hydrothermal Sediment.</title>
        <authorList>
            <person name="Zhou Z."/>
            <person name="Liu Y."/>
            <person name="Xu W."/>
            <person name="Pan J."/>
            <person name="Luo Z.H."/>
            <person name="Li M."/>
        </authorList>
    </citation>
    <scope>NUCLEOTIDE SEQUENCE [LARGE SCALE GENOMIC DNA]</scope>
    <source>
        <strain evidence="1">SpSt-1217</strain>
    </source>
</reference>
<dbReference type="InterPro" id="IPR013785">
    <property type="entry name" value="Aldolase_TIM"/>
</dbReference>
<dbReference type="GO" id="GO:0005975">
    <property type="term" value="P:carbohydrate metabolic process"/>
    <property type="evidence" value="ECO:0007669"/>
    <property type="project" value="InterPro"/>
</dbReference>
<proteinExistence type="predicted"/>
<dbReference type="GO" id="GO:0008270">
    <property type="term" value="F:zinc ion binding"/>
    <property type="evidence" value="ECO:0007669"/>
    <property type="project" value="InterPro"/>
</dbReference>
<organism evidence="1">
    <name type="scientific">Mariniphaga anaerophila</name>
    <dbReference type="NCBI Taxonomy" id="1484053"/>
    <lineage>
        <taxon>Bacteria</taxon>
        <taxon>Pseudomonadati</taxon>
        <taxon>Bacteroidota</taxon>
        <taxon>Bacteroidia</taxon>
        <taxon>Marinilabiliales</taxon>
        <taxon>Prolixibacteraceae</taxon>
        <taxon>Mariniphaga</taxon>
    </lineage>
</organism>
<dbReference type="EMBL" id="DSDK01000670">
    <property type="protein sequence ID" value="HDR52347.1"/>
    <property type="molecule type" value="Genomic_DNA"/>
</dbReference>
<dbReference type="GO" id="GO:0016832">
    <property type="term" value="F:aldehyde-lyase activity"/>
    <property type="evidence" value="ECO:0007669"/>
    <property type="project" value="InterPro"/>
</dbReference>
<dbReference type="Pfam" id="PF01116">
    <property type="entry name" value="F_bP_aldolase"/>
    <property type="match status" value="1"/>
</dbReference>
<dbReference type="Proteomes" id="UP000886047">
    <property type="component" value="Unassembled WGS sequence"/>
</dbReference>
<dbReference type="Gene3D" id="3.20.20.70">
    <property type="entry name" value="Aldolase class I"/>
    <property type="match status" value="1"/>
</dbReference>
<evidence type="ECO:0000313" key="1">
    <source>
        <dbReference type="EMBL" id="HDR52347.1"/>
    </source>
</evidence>
<dbReference type="AlphaFoldDB" id="A0A831LIG8"/>
<dbReference type="InterPro" id="IPR000771">
    <property type="entry name" value="FBA_II"/>
</dbReference>